<dbReference type="InterPro" id="IPR033730">
    <property type="entry name" value="ProRS_core_prok"/>
</dbReference>
<keyword evidence="5 10" id="KW-0547">Nucleotide-binding</keyword>
<keyword evidence="13" id="KW-1185">Reference proteome</keyword>
<dbReference type="SUPFAM" id="SSF55681">
    <property type="entry name" value="Class II aaRS and biotin synthetases"/>
    <property type="match status" value="1"/>
</dbReference>
<dbReference type="NCBIfam" id="TIGR00409">
    <property type="entry name" value="proS_fam_II"/>
    <property type="match status" value="1"/>
</dbReference>
<dbReference type="PANTHER" id="PTHR42753:SF2">
    <property type="entry name" value="PROLINE--TRNA LIGASE"/>
    <property type="match status" value="1"/>
</dbReference>
<dbReference type="InterPro" id="IPR036621">
    <property type="entry name" value="Anticodon-bd_dom_sf"/>
</dbReference>
<dbReference type="InterPro" id="IPR002316">
    <property type="entry name" value="Pro-tRNA-ligase_IIa"/>
</dbReference>
<dbReference type="SUPFAM" id="SSF55826">
    <property type="entry name" value="YbaK/ProRS associated domain"/>
    <property type="match status" value="1"/>
</dbReference>
<evidence type="ECO:0000256" key="3">
    <source>
        <dbReference type="ARBA" id="ARBA00022490"/>
    </source>
</evidence>
<dbReference type="RefSeq" id="WP_343908882.1">
    <property type="nucleotide sequence ID" value="NZ_BAAAJE010000018.1"/>
</dbReference>
<dbReference type="InterPro" id="IPR050062">
    <property type="entry name" value="Pro-tRNA_synthetase"/>
</dbReference>
<keyword evidence="7 10" id="KW-0648">Protein biosynthesis</keyword>
<dbReference type="EMBL" id="BAAAJE010000018">
    <property type="protein sequence ID" value="GAA1153397.1"/>
    <property type="molecule type" value="Genomic_DNA"/>
</dbReference>
<evidence type="ECO:0000256" key="6">
    <source>
        <dbReference type="ARBA" id="ARBA00022840"/>
    </source>
</evidence>
<reference evidence="12 13" key="1">
    <citation type="journal article" date="2019" name="Int. J. Syst. Evol. Microbiol.">
        <title>The Global Catalogue of Microorganisms (GCM) 10K type strain sequencing project: providing services to taxonomists for standard genome sequencing and annotation.</title>
        <authorList>
            <consortium name="The Broad Institute Genomics Platform"/>
            <consortium name="The Broad Institute Genome Sequencing Center for Infectious Disease"/>
            <person name="Wu L."/>
            <person name="Ma J."/>
        </authorList>
    </citation>
    <scope>NUCLEOTIDE SEQUENCE [LARGE SCALE GENOMIC DNA]</scope>
    <source>
        <strain evidence="12 13">JCM 11813</strain>
    </source>
</reference>
<dbReference type="CDD" id="cd00861">
    <property type="entry name" value="ProRS_anticodon_short"/>
    <property type="match status" value="1"/>
</dbReference>
<dbReference type="Gene3D" id="3.30.930.10">
    <property type="entry name" value="Bira Bifunctional Protein, Domain 2"/>
    <property type="match status" value="2"/>
</dbReference>
<dbReference type="PROSITE" id="PS50862">
    <property type="entry name" value="AA_TRNA_LIGASE_II"/>
    <property type="match status" value="1"/>
</dbReference>
<dbReference type="Pfam" id="PF04073">
    <property type="entry name" value="tRNA_edit"/>
    <property type="match status" value="1"/>
</dbReference>
<dbReference type="NCBIfam" id="NF006625">
    <property type="entry name" value="PRK09194.1"/>
    <property type="match status" value="1"/>
</dbReference>
<dbReference type="HAMAP" id="MF_01569">
    <property type="entry name" value="Pro_tRNA_synth_type1"/>
    <property type="match status" value="1"/>
</dbReference>
<sequence>MITRMSSLFVRTLREDPADAEVPSHRLLVRAGYIRRAAPGIYTWLPLGLRVLRKIENIIREEMDAIGAQELSFPALLPREPYEATNRWTEYGDNIFRLQDRKGADYLLGPTHEEMFTLVVKDLYSSYKDLPLSLYQIQTKYRDEARPRAGLLRGREFVMKDSYSFDVDDAGLEISYQKHRDAYIRIFDRLGFEYVIVSAMSGAMGGSMSEEFLARADNGEDTYVRCTACDFAANVEAVRVPAPSPVPYDDAPAAHAEQTPDTPTIETLVDHLNQAFPRDDRPWVASDTLKNVLVMLHHPDGTREPLAIGVPGDREVDLKRLDAQVYPAEIEAFDEAEFKKHPSLTKGYIGPGVLGEKNESGIRYLVDPRVVEGTRWVTGADIPGSHVLDLVAGRDFTPDGTIEAAEVRAGDPCPNGDGVLETARGIEMGHIFALGRKFADALGLQVLDENGKLVTVTMGSYGIGASRAVAAIAENTHDELGLCWPREVAPADVHLVATGKDEHVYAAAERVAHELDKQGIEVIYDDRAKVSPGVKFKDAELIGVPTIVVVGKGLADGTIEVKDRRTGERQDVPADHVVDHVVRLVRA</sequence>
<dbReference type="InterPro" id="IPR023717">
    <property type="entry name" value="Pro-tRNA-Synthase_IIa_type1"/>
</dbReference>
<comment type="domain">
    <text evidence="10">Consists of three domains: the N-terminal catalytic domain, the editing domain and the C-terminal anticodon-binding domain.</text>
</comment>
<evidence type="ECO:0000256" key="4">
    <source>
        <dbReference type="ARBA" id="ARBA00022598"/>
    </source>
</evidence>
<comment type="caution">
    <text evidence="12">The sequence shown here is derived from an EMBL/GenBank/DDBJ whole genome shotgun (WGS) entry which is preliminary data.</text>
</comment>
<evidence type="ECO:0000256" key="7">
    <source>
        <dbReference type="ARBA" id="ARBA00022917"/>
    </source>
</evidence>
<feature type="domain" description="Aminoacyl-transfer RNA synthetases class-II family profile" evidence="11">
    <location>
        <begin position="35"/>
        <end position="485"/>
    </location>
</feature>
<dbReference type="InterPro" id="IPR004154">
    <property type="entry name" value="Anticodon-bd"/>
</dbReference>
<evidence type="ECO:0000313" key="13">
    <source>
        <dbReference type="Proteomes" id="UP001499979"/>
    </source>
</evidence>
<evidence type="ECO:0000256" key="2">
    <source>
        <dbReference type="ARBA" id="ARBA00011738"/>
    </source>
</evidence>
<keyword evidence="8 10" id="KW-0030">Aminoacyl-tRNA synthetase</keyword>
<dbReference type="InterPro" id="IPR002314">
    <property type="entry name" value="aa-tRNA-synt_IIb"/>
</dbReference>
<dbReference type="InterPro" id="IPR036754">
    <property type="entry name" value="YbaK/aa-tRNA-synt-asso_dom_sf"/>
</dbReference>
<comment type="subunit">
    <text evidence="2 10">Homodimer.</text>
</comment>
<dbReference type="InterPro" id="IPR006195">
    <property type="entry name" value="aa-tRNA-synth_II"/>
</dbReference>
<comment type="subcellular location">
    <subcellularLocation>
        <location evidence="1 10">Cytoplasm</location>
    </subcellularLocation>
</comment>
<keyword evidence="4 10" id="KW-0436">Ligase</keyword>
<dbReference type="CDD" id="cd00779">
    <property type="entry name" value="ProRS_core_prok"/>
    <property type="match status" value="1"/>
</dbReference>
<protein>
    <recommendedName>
        <fullName evidence="10">Proline--tRNA ligase</fullName>
        <ecNumber evidence="10">6.1.1.15</ecNumber>
    </recommendedName>
    <alternativeName>
        <fullName evidence="10">Prolyl-tRNA synthetase</fullName>
        <shortName evidence="10">ProRS</shortName>
    </alternativeName>
</protein>
<evidence type="ECO:0000313" key="12">
    <source>
        <dbReference type="EMBL" id="GAA1153397.1"/>
    </source>
</evidence>
<evidence type="ECO:0000256" key="9">
    <source>
        <dbReference type="ARBA" id="ARBA00047671"/>
    </source>
</evidence>
<comment type="similarity">
    <text evidence="10">Belongs to the class-II aminoacyl-tRNA synthetase family. ProS type 1 subfamily.</text>
</comment>
<evidence type="ECO:0000256" key="8">
    <source>
        <dbReference type="ARBA" id="ARBA00023146"/>
    </source>
</evidence>
<dbReference type="SUPFAM" id="SSF52954">
    <property type="entry name" value="Class II aaRS ABD-related"/>
    <property type="match status" value="1"/>
</dbReference>
<dbReference type="InterPro" id="IPR004500">
    <property type="entry name" value="Pro-tRNA-synth_IIa_bac-type"/>
</dbReference>
<dbReference type="InterPro" id="IPR045864">
    <property type="entry name" value="aa-tRNA-synth_II/BPL/LPL"/>
</dbReference>
<dbReference type="PRINTS" id="PR01046">
    <property type="entry name" value="TRNASYNTHPRO"/>
</dbReference>
<organism evidence="12 13">
    <name type="scientific">Nocardioides aquiterrae</name>
    <dbReference type="NCBI Taxonomy" id="203799"/>
    <lineage>
        <taxon>Bacteria</taxon>
        <taxon>Bacillati</taxon>
        <taxon>Actinomycetota</taxon>
        <taxon>Actinomycetes</taxon>
        <taxon>Propionibacteriales</taxon>
        <taxon>Nocardioidaceae</taxon>
        <taxon>Nocardioides</taxon>
    </lineage>
</organism>
<dbReference type="Gene3D" id="3.40.50.800">
    <property type="entry name" value="Anticodon-binding domain"/>
    <property type="match status" value="1"/>
</dbReference>
<comment type="function">
    <text evidence="10">Catalyzes the attachment of proline to tRNA(Pro) in a two-step reaction: proline is first activated by ATP to form Pro-AMP and then transferred to the acceptor end of tRNA(Pro). As ProRS can inadvertently accommodate and process non-cognate amino acids such as alanine and cysteine, to avoid such errors it has two additional distinct editing activities against alanine. One activity is designated as 'pretransfer' editing and involves the tRNA(Pro)-independent hydrolysis of activated Ala-AMP. The other activity is designated 'posttransfer' editing and involves deacylation of mischarged Ala-tRNA(Pro). The misacylated Cys-tRNA(Pro) is not edited by ProRS.</text>
</comment>
<gene>
    <name evidence="10" type="primary">proS</name>
    <name evidence="12" type="ORF">GCM10009606_34810</name>
</gene>
<dbReference type="Proteomes" id="UP001499979">
    <property type="component" value="Unassembled WGS sequence"/>
</dbReference>
<dbReference type="Gene3D" id="3.90.960.10">
    <property type="entry name" value="YbaK/aminoacyl-tRNA synthetase-associated domain"/>
    <property type="match status" value="1"/>
</dbReference>
<dbReference type="EC" id="6.1.1.15" evidence="10"/>
<dbReference type="InterPro" id="IPR044140">
    <property type="entry name" value="ProRS_anticodon_short"/>
</dbReference>
<accession>A0ABN1UJ85</accession>
<evidence type="ECO:0000259" key="11">
    <source>
        <dbReference type="PROSITE" id="PS50862"/>
    </source>
</evidence>
<comment type="catalytic activity">
    <reaction evidence="9 10">
        <text>tRNA(Pro) + L-proline + ATP = L-prolyl-tRNA(Pro) + AMP + diphosphate</text>
        <dbReference type="Rhea" id="RHEA:14305"/>
        <dbReference type="Rhea" id="RHEA-COMP:9700"/>
        <dbReference type="Rhea" id="RHEA-COMP:9702"/>
        <dbReference type="ChEBI" id="CHEBI:30616"/>
        <dbReference type="ChEBI" id="CHEBI:33019"/>
        <dbReference type="ChEBI" id="CHEBI:60039"/>
        <dbReference type="ChEBI" id="CHEBI:78442"/>
        <dbReference type="ChEBI" id="CHEBI:78532"/>
        <dbReference type="ChEBI" id="CHEBI:456215"/>
        <dbReference type="EC" id="6.1.1.15"/>
    </reaction>
</comment>
<proteinExistence type="inferred from homology"/>
<evidence type="ECO:0000256" key="5">
    <source>
        <dbReference type="ARBA" id="ARBA00022741"/>
    </source>
</evidence>
<dbReference type="Pfam" id="PF03129">
    <property type="entry name" value="HGTP_anticodon"/>
    <property type="match status" value="1"/>
</dbReference>
<keyword evidence="3 10" id="KW-0963">Cytoplasm</keyword>
<dbReference type="GO" id="GO:0016874">
    <property type="term" value="F:ligase activity"/>
    <property type="evidence" value="ECO:0007669"/>
    <property type="project" value="UniProtKB-KW"/>
</dbReference>
<evidence type="ECO:0000256" key="10">
    <source>
        <dbReference type="HAMAP-Rule" id="MF_01569"/>
    </source>
</evidence>
<name>A0ABN1UJ85_9ACTN</name>
<keyword evidence="6 10" id="KW-0067">ATP-binding</keyword>
<dbReference type="InterPro" id="IPR007214">
    <property type="entry name" value="YbaK/aa-tRNA-synth-assoc-dom"/>
</dbReference>
<dbReference type="Pfam" id="PF00587">
    <property type="entry name" value="tRNA-synt_2b"/>
    <property type="match status" value="1"/>
</dbReference>
<evidence type="ECO:0000256" key="1">
    <source>
        <dbReference type="ARBA" id="ARBA00004496"/>
    </source>
</evidence>
<dbReference type="PANTHER" id="PTHR42753">
    <property type="entry name" value="MITOCHONDRIAL RIBOSOME PROTEIN L39/PROLYL-TRNA LIGASE FAMILY MEMBER"/>
    <property type="match status" value="1"/>
</dbReference>